<keyword evidence="3" id="KW-0274">FAD</keyword>
<name>A0ABT2I8S2_9SPHN</name>
<dbReference type="PANTHER" id="PTHR43400">
    <property type="entry name" value="FUMARATE REDUCTASE"/>
    <property type="match status" value="1"/>
</dbReference>
<evidence type="ECO:0000256" key="1">
    <source>
        <dbReference type="ARBA" id="ARBA00001974"/>
    </source>
</evidence>
<dbReference type="InterPro" id="IPR027477">
    <property type="entry name" value="Succ_DH/fumarate_Rdtase_cat_sf"/>
</dbReference>
<dbReference type="Pfam" id="PF00890">
    <property type="entry name" value="FAD_binding_2"/>
    <property type="match status" value="1"/>
</dbReference>
<keyword evidence="2" id="KW-0285">Flavoprotein</keyword>
<feature type="domain" description="FAD-dependent oxidoreductase 2 FAD-binding" evidence="5">
    <location>
        <begin position="6"/>
        <end position="540"/>
    </location>
</feature>
<evidence type="ECO:0000256" key="3">
    <source>
        <dbReference type="ARBA" id="ARBA00022827"/>
    </source>
</evidence>
<dbReference type="RefSeq" id="WP_260047220.1">
    <property type="nucleotide sequence ID" value="NZ_JANZXA010000012.1"/>
</dbReference>
<keyword evidence="7" id="KW-1185">Reference proteome</keyword>
<dbReference type="PANTHER" id="PTHR43400:SF10">
    <property type="entry name" value="3-OXOSTEROID 1-DEHYDROGENASE"/>
    <property type="match status" value="1"/>
</dbReference>
<comment type="cofactor">
    <cofactor evidence="1">
        <name>FAD</name>
        <dbReference type="ChEBI" id="CHEBI:57692"/>
    </cofactor>
</comment>
<dbReference type="InterPro" id="IPR050315">
    <property type="entry name" value="FAD-oxidoreductase_2"/>
</dbReference>
<keyword evidence="4" id="KW-0560">Oxidoreductase</keyword>
<dbReference type="SUPFAM" id="SSF51905">
    <property type="entry name" value="FAD/NAD(P)-binding domain"/>
    <property type="match status" value="1"/>
</dbReference>
<evidence type="ECO:0000313" key="6">
    <source>
        <dbReference type="EMBL" id="MCT2401198.1"/>
    </source>
</evidence>
<dbReference type="SUPFAM" id="SSF56425">
    <property type="entry name" value="Succinate dehydrogenase/fumarate reductase flavoprotein, catalytic domain"/>
    <property type="match status" value="1"/>
</dbReference>
<dbReference type="PRINTS" id="PR00411">
    <property type="entry name" value="PNDRDTASEI"/>
</dbReference>
<evidence type="ECO:0000259" key="5">
    <source>
        <dbReference type="Pfam" id="PF00890"/>
    </source>
</evidence>
<comment type="caution">
    <text evidence="6">The sequence shown here is derived from an EMBL/GenBank/DDBJ whole genome shotgun (WGS) entry which is preliminary data.</text>
</comment>
<proteinExistence type="predicted"/>
<dbReference type="Proteomes" id="UP001165583">
    <property type="component" value="Unassembled WGS sequence"/>
</dbReference>
<sequence length="560" mass="59377">MADQYDVIVVGAGAAGLTAACVAAVRGCSVLLLEQAAQIGGTSAISGGMVWMPANDKMKTIGLDDDLEKARQYLYPLTGDASNERLDAFLERSSEALTFLERHTSVRLRPVRSYPDYYPFLAGAQPGGRVLEPVPFDATKLGEAFAWLRPPLPEFMLLGGMMVSREDIAHFRRFGRSLGSSWRVLGLVASYLKQRIAAPRGTTLYLGNALIARLLKSARDVGVDMRLGASVNSLLLEQGRVIGVQANVDGKVVEFHGKGGVVLATGGLSQDAGFRAHYVPETIGACTATVPRNGAACGARLATTVDARMSDPAEGSGFWVPISSFTYRDGSPGYFPHTVTDRGKPGMIAVAADGKRFVNEALSYHEFGLAQIARGRAAIPAHLICDSAFLWKYGIGRIRPFTMALKPFIASGYLRTAQTIEELAAHIGVPPAVLNGTVARFNKDAAHGQDHEFERGADIYQRHLGDGEVQPNPCVAPVAKPPFYSVAVRPGDLGMSAGIVTSPTTEVLSSSGESVPGLYACGNDMQSVMNGAYPGPGITLGPALTFGYVAATRIADGLQS</sequence>
<evidence type="ECO:0000256" key="4">
    <source>
        <dbReference type="ARBA" id="ARBA00023002"/>
    </source>
</evidence>
<evidence type="ECO:0000256" key="2">
    <source>
        <dbReference type="ARBA" id="ARBA00022630"/>
    </source>
</evidence>
<dbReference type="Gene3D" id="3.50.50.60">
    <property type="entry name" value="FAD/NAD(P)-binding domain"/>
    <property type="match status" value="2"/>
</dbReference>
<dbReference type="InterPro" id="IPR003953">
    <property type="entry name" value="FAD-dep_OxRdtase_2_FAD-bd"/>
</dbReference>
<protein>
    <submittedName>
        <fullName evidence="6">FAD-dependent oxidoreductase</fullName>
    </submittedName>
</protein>
<dbReference type="EMBL" id="JANZXA010000012">
    <property type="protein sequence ID" value="MCT2401198.1"/>
    <property type="molecule type" value="Genomic_DNA"/>
</dbReference>
<accession>A0ABT2I8S2</accession>
<evidence type="ECO:0000313" key="7">
    <source>
        <dbReference type="Proteomes" id="UP001165583"/>
    </source>
</evidence>
<reference evidence="6" key="1">
    <citation type="submission" date="2022-09" db="EMBL/GenBank/DDBJ databases">
        <title>Novosphingobium sp. Nov., a polycyclic aromatic hydrocarbon-degrading bacterium isolated form mangrove sediments in HongKong.</title>
        <authorList>
            <person name="Hu Z."/>
        </authorList>
    </citation>
    <scope>NUCLEOTIDE SEQUENCE</scope>
    <source>
        <strain evidence="6">HK4-1</strain>
    </source>
</reference>
<dbReference type="InterPro" id="IPR036188">
    <property type="entry name" value="FAD/NAD-bd_sf"/>
</dbReference>
<organism evidence="6 7">
    <name type="scientific">Novosphingobium mangrovi</name>
    <name type="common">ex Huang et al. 2023</name>
    <dbReference type="NCBI Taxonomy" id="2976432"/>
    <lineage>
        <taxon>Bacteria</taxon>
        <taxon>Pseudomonadati</taxon>
        <taxon>Pseudomonadota</taxon>
        <taxon>Alphaproteobacteria</taxon>
        <taxon>Sphingomonadales</taxon>
        <taxon>Sphingomonadaceae</taxon>
        <taxon>Novosphingobium</taxon>
    </lineage>
</organism>
<gene>
    <name evidence="6" type="ORF">NZK81_16740</name>
</gene>